<dbReference type="Proteomes" id="UP000076532">
    <property type="component" value="Unassembled WGS sequence"/>
</dbReference>
<sequence>MKHSLRADNACTTPPSLSHAPSQASHMLCVLAASVLLQDRERHGIRWDHMRLHICGRRRQRVLAVWRSGCLEAQIGKQNGLSISWARSTVVDEVSLENSAWRVARSRRVYLIIG</sequence>
<proteinExistence type="predicted"/>
<dbReference type="AlphaFoldDB" id="A0A167TAP5"/>
<protein>
    <submittedName>
        <fullName evidence="1">Uncharacterized protein</fullName>
    </submittedName>
</protein>
<accession>A0A167TAP5</accession>
<organism evidence="1 2">
    <name type="scientific">Athelia psychrophila</name>
    <dbReference type="NCBI Taxonomy" id="1759441"/>
    <lineage>
        <taxon>Eukaryota</taxon>
        <taxon>Fungi</taxon>
        <taxon>Dikarya</taxon>
        <taxon>Basidiomycota</taxon>
        <taxon>Agaricomycotina</taxon>
        <taxon>Agaricomycetes</taxon>
        <taxon>Agaricomycetidae</taxon>
        <taxon>Atheliales</taxon>
        <taxon>Atheliaceae</taxon>
        <taxon>Athelia</taxon>
    </lineage>
</organism>
<keyword evidence="2" id="KW-1185">Reference proteome</keyword>
<reference evidence="1 2" key="1">
    <citation type="journal article" date="2016" name="Mol. Biol. Evol.">
        <title>Comparative Genomics of Early-Diverging Mushroom-Forming Fungi Provides Insights into the Origins of Lignocellulose Decay Capabilities.</title>
        <authorList>
            <person name="Nagy L.G."/>
            <person name="Riley R."/>
            <person name="Tritt A."/>
            <person name="Adam C."/>
            <person name="Daum C."/>
            <person name="Floudas D."/>
            <person name="Sun H."/>
            <person name="Yadav J.S."/>
            <person name="Pangilinan J."/>
            <person name="Larsson K.H."/>
            <person name="Matsuura K."/>
            <person name="Barry K."/>
            <person name="Labutti K."/>
            <person name="Kuo R."/>
            <person name="Ohm R.A."/>
            <person name="Bhattacharya S.S."/>
            <person name="Shirouzu T."/>
            <person name="Yoshinaga Y."/>
            <person name="Martin F.M."/>
            <person name="Grigoriev I.V."/>
            <person name="Hibbett D.S."/>
        </authorList>
    </citation>
    <scope>NUCLEOTIDE SEQUENCE [LARGE SCALE GENOMIC DNA]</scope>
    <source>
        <strain evidence="1 2">CBS 109695</strain>
    </source>
</reference>
<gene>
    <name evidence="1" type="ORF">FIBSPDRAFT_569282</name>
</gene>
<evidence type="ECO:0000313" key="1">
    <source>
        <dbReference type="EMBL" id="KZP02736.1"/>
    </source>
</evidence>
<evidence type="ECO:0000313" key="2">
    <source>
        <dbReference type="Proteomes" id="UP000076532"/>
    </source>
</evidence>
<name>A0A167TAP5_9AGAM</name>
<dbReference type="EMBL" id="KV418341">
    <property type="protein sequence ID" value="KZP02736.1"/>
    <property type="molecule type" value="Genomic_DNA"/>
</dbReference>